<dbReference type="PANTHER" id="PTHR12526:SF630">
    <property type="entry name" value="GLYCOSYLTRANSFERASE"/>
    <property type="match status" value="1"/>
</dbReference>
<dbReference type="GO" id="GO:0016757">
    <property type="term" value="F:glycosyltransferase activity"/>
    <property type="evidence" value="ECO:0007669"/>
    <property type="project" value="UniProtKB-KW"/>
</dbReference>
<keyword evidence="2" id="KW-0328">Glycosyltransferase</keyword>
<dbReference type="PANTHER" id="PTHR12526">
    <property type="entry name" value="GLYCOSYLTRANSFERASE"/>
    <property type="match status" value="1"/>
</dbReference>
<reference evidence="3" key="1">
    <citation type="submission" date="2023-07" db="EMBL/GenBank/DDBJ databases">
        <title>Draft genomic sequences of Priestia flexa CCM isolated from the soil of an abandoned mine contaminated by free cyanide in the high Andean zone of Tacna, Peru.</title>
        <authorList>
            <person name="Caceda Quiroz C.J."/>
            <person name="Maraza Chooque G.J."/>
            <person name="Fora Quispe G.L."/>
            <person name="Carpio Mamani M."/>
        </authorList>
    </citation>
    <scope>NUCLEOTIDE SEQUENCE [LARGE SCALE GENOMIC DNA]</scope>
    <source>
        <strain evidence="3">CCM</strain>
    </source>
</reference>
<feature type="domain" description="Glycosyl transferase family 1" evidence="1">
    <location>
        <begin position="179"/>
        <end position="343"/>
    </location>
</feature>
<sequence>MKKIMIIGPIPPPIHGESLALDNLIKSQEINNDFTIKVINTNRKNVSSAGKFSINKMFQDIIIIYKILKEKSDIMYISISQTKLGFLRDLIIINLSQKKSCKIVTHLHGNNLGNTIDSLTTFEKRLAKHVLSKVNSAIVLGERLISNYRGMVDNVNVVPNGIAKDYIDYNEFEVAMLEKKKKNTLKIIYLSNLIESKGFLIAAKAIIELIEEGYQIELVFAGAVHDTEKYEELLTIIKEHNCEEVIKYIGIVTGEKKKELLLNADVMLLPTYYKVEGQPISIIEGMAAGLPIVSTNIGCIDEMIKDNGFLLEDSTVPNVREALRKLIEDKNLRIECSYNSRNRFENYYCLDNYIYGLKNIFTSLLR</sequence>
<keyword evidence="3" id="KW-1185">Reference proteome</keyword>
<name>A0ABU4J4V7_9BACI</name>
<dbReference type="Proteomes" id="UP001284771">
    <property type="component" value="Unassembled WGS sequence"/>
</dbReference>
<proteinExistence type="predicted"/>
<evidence type="ECO:0000259" key="1">
    <source>
        <dbReference type="Pfam" id="PF00534"/>
    </source>
</evidence>
<dbReference type="EMBL" id="JAWUZT010000017">
    <property type="protein sequence ID" value="MDW8516031.1"/>
    <property type="molecule type" value="Genomic_DNA"/>
</dbReference>
<protein>
    <submittedName>
        <fullName evidence="2">Glycosyltransferase family 4 protein</fullName>
        <ecNumber evidence="2">2.4.-.-</ecNumber>
    </submittedName>
</protein>
<dbReference type="Gene3D" id="3.40.50.2000">
    <property type="entry name" value="Glycogen Phosphorylase B"/>
    <property type="match status" value="2"/>
</dbReference>
<accession>A0ABU4J4V7</accession>
<dbReference type="SUPFAM" id="SSF53756">
    <property type="entry name" value="UDP-Glycosyltransferase/glycogen phosphorylase"/>
    <property type="match status" value="1"/>
</dbReference>
<dbReference type="Pfam" id="PF00534">
    <property type="entry name" value="Glycos_transf_1"/>
    <property type="match status" value="1"/>
</dbReference>
<dbReference type="RefSeq" id="WP_318757539.1">
    <property type="nucleotide sequence ID" value="NZ_JAWUZT010000017.1"/>
</dbReference>
<evidence type="ECO:0000313" key="3">
    <source>
        <dbReference type="Proteomes" id="UP001284771"/>
    </source>
</evidence>
<gene>
    <name evidence="2" type="ORF">RIB56_07780</name>
</gene>
<dbReference type="InterPro" id="IPR001296">
    <property type="entry name" value="Glyco_trans_1"/>
</dbReference>
<dbReference type="EC" id="2.4.-.-" evidence="2"/>
<keyword evidence="2" id="KW-0808">Transferase</keyword>
<evidence type="ECO:0000313" key="2">
    <source>
        <dbReference type="EMBL" id="MDW8516031.1"/>
    </source>
</evidence>
<organism evidence="2 3">
    <name type="scientific">Priestia flexa</name>
    <dbReference type="NCBI Taxonomy" id="86664"/>
    <lineage>
        <taxon>Bacteria</taxon>
        <taxon>Bacillati</taxon>
        <taxon>Bacillota</taxon>
        <taxon>Bacilli</taxon>
        <taxon>Bacillales</taxon>
        <taxon>Bacillaceae</taxon>
        <taxon>Priestia</taxon>
    </lineage>
</organism>
<comment type="caution">
    <text evidence="2">The sequence shown here is derived from an EMBL/GenBank/DDBJ whole genome shotgun (WGS) entry which is preliminary data.</text>
</comment>
<dbReference type="CDD" id="cd03801">
    <property type="entry name" value="GT4_PimA-like"/>
    <property type="match status" value="1"/>
</dbReference>